<comment type="caution">
    <text evidence="4">The sequence shown here is derived from an EMBL/GenBank/DDBJ whole genome shotgun (WGS) entry which is preliminary data.</text>
</comment>
<dbReference type="AlphaFoldDB" id="A0A5C6UIV0"/>
<evidence type="ECO:0000256" key="2">
    <source>
        <dbReference type="PROSITE-ProRule" id="PRU00335"/>
    </source>
</evidence>
<evidence type="ECO:0000313" key="4">
    <source>
        <dbReference type="EMBL" id="TXC72753.1"/>
    </source>
</evidence>
<organism evidence="4 5">
    <name type="scientific">Sphingomonas ginsenosidivorax</name>
    <dbReference type="NCBI Taxonomy" id="862135"/>
    <lineage>
        <taxon>Bacteria</taxon>
        <taxon>Pseudomonadati</taxon>
        <taxon>Pseudomonadota</taxon>
        <taxon>Alphaproteobacteria</taxon>
        <taxon>Sphingomonadales</taxon>
        <taxon>Sphingomonadaceae</taxon>
        <taxon>Sphingomonas</taxon>
    </lineage>
</organism>
<dbReference type="Gene3D" id="1.10.357.10">
    <property type="entry name" value="Tetracycline Repressor, domain 2"/>
    <property type="match status" value="1"/>
</dbReference>
<dbReference type="SUPFAM" id="SSF46689">
    <property type="entry name" value="Homeodomain-like"/>
    <property type="match status" value="1"/>
</dbReference>
<dbReference type="EMBL" id="VOQR01000001">
    <property type="protein sequence ID" value="TXC72753.1"/>
    <property type="molecule type" value="Genomic_DNA"/>
</dbReference>
<proteinExistence type="predicted"/>
<dbReference type="Proteomes" id="UP000321250">
    <property type="component" value="Unassembled WGS sequence"/>
</dbReference>
<dbReference type="InterPro" id="IPR009057">
    <property type="entry name" value="Homeodomain-like_sf"/>
</dbReference>
<keyword evidence="5" id="KW-1185">Reference proteome</keyword>
<evidence type="ECO:0000313" key="5">
    <source>
        <dbReference type="Proteomes" id="UP000321250"/>
    </source>
</evidence>
<dbReference type="Pfam" id="PF00440">
    <property type="entry name" value="TetR_N"/>
    <property type="match status" value="1"/>
</dbReference>
<keyword evidence="1 2" id="KW-0238">DNA-binding</keyword>
<reference evidence="4 5" key="1">
    <citation type="journal article" date="2013" name="Antonie Van Leeuwenhoek">
        <title>Sphingomonas ginsenosidivorax sp. nov., with the ability to transform ginsenosides.</title>
        <authorList>
            <person name="Jin X.F."/>
            <person name="Kim J.K."/>
            <person name="Liu Q.M."/>
            <person name="Kang M.S."/>
            <person name="He D."/>
            <person name="Jin F.X."/>
            <person name="Kim S.C."/>
            <person name="Im W.T."/>
        </authorList>
    </citation>
    <scope>NUCLEOTIDE SEQUENCE [LARGE SCALE GENOMIC DNA]</scope>
    <source>
        <strain evidence="4 5">KHI67</strain>
    </source>
</reference>
<protein>
    <submittedName>
        <fullName evidence="4">TetR/AcrR family transcriptional regulator</fullName>
    </submittedName>
</protein>
<accession>A0A5C6UIV0</accession>
<dbReference type="OrthoDB" id="9811084at2"/>
<dbReference type="PROSITE" id="PS50977">
    <property type="entry name" value="HTH_TETR_2"/>
    <property type="match status" value="1"/>
</dbReference>
<dbReference type="InterPro" id="IPR001647">
    <property type="entry name" value="HTH_TetR"/>
</dbReference>
<sequence length="174" mass="19081">MVRSAQALHGAMLRLLEVKSFDQITIRHLVAEAGVHYATFFRHHPTKEALLDHVAAGQIQRLVELAVPVEQQVDLHAGFLTLCEYVDAHRTLWTALLTGGAAGAMRAELLRVSSEIAVTRSTPDLWLPVELGVACTVNLIVETIVWWLKQDAGTTSPSEVAAILTRLTTSLELL</sequence>
<name>A0A5C6UIV0_9SPHN</name>
<gene>
    <name evidence="4" type="ORF">FSB78_04615</name>
</gene>
<evidence type="ECO:0000259" key="3">
    <source>
        <dbReference type="PROSITE" id="PS50977"/>
    </source>
</evidence>
<feature type="DNA-binding region" description="H-T-H motif" evidence="2">
    <location>
        <begin position="25"/>
        <end position="44"/>
    </location>
</feature>
<feature type="domain" description="HTH tetR-type" evidence="3">
    <location>
        <begin position="2"/>
        <end position="62"/>
    </location>
</feature>
<dbReference type="GO" id="GO:0003677">
    <property type="term" value="F:DNA binding"/>
    <property type="evidence" value="ECO:0007669"/>
    <property type="project" value="UniProtKB-UniRule"/>
</dbReference>
<evidence type="ECO:0000256" key="1">
    <source>
        <dbReference type="ARBA" id="ARBA00023125"/>
    </source>
</evidence>